<evidence type="ECO:0000259" key="7">
    <source>
        <dbReference type="PROSITE" id="PS51736"/>
    </source>
</evidence>
<name>A0A7X0TPG4_9LIST</name>
<keyword evidence="2" id="KW-0238">DNA-binding</keyword>
<gene>
    <name evidence="9" type="ORF">HB759_07855</name>
</gene>
<comment type="caution">
    <text evidence="9">The sequence shown here is derived from an EMBL/GenBank/DDBJ whole genome shotgun (WGS) entry which is preliminary data.</text>
</comment>
<organism evidence="9 10">
    <name type="scientific">Listeria booriae</name>
    <dbReference type="NCBI Taxonomy" id="1552123"/>
    <lineage>
        <taxon>Bacteria</taxon>
        <taxon>Bacillati</taxon>
        <taxon>Bacillota</taxon>
        <taxon>Bacilli</taxon>
        <taxon>Bacillales</taxon>
        <taxon>Listeriaceae</taxon>
        <taxon>Listeria</taxon>
    </lineage>
</organism>
<evidence type="ECO:0000256" key="1">
    <source>
        <dbReference type="ARBA" id="ARBA00022908"/>
    </source>
</evidence>
<dbReference type="GO" id="GO:0003677">
    <property type="term" value="F:DNA binding"/>
    <property type="evidence" value="ECO:0007669"/>
    <property type="project" value="UniProtKB-KW"/>
</dbReference>
<evidence type="ECO:0000256" key="5">
    <source>
        <dbReference type="PROSITE-ProRule" id="PRU10137"/>
    </source>
</evidence>
<feature type="active site" description="O-(5'-phospho-DNA)-serine intermediate" evidence="4 5">
    <location>
        <position position="22"/>
    </location>
</feature>
<dbReference type="Gene3D" id="3.40.50.1390">
    <property type="entry name" value="Resolvase, N-terminal catalytic domain"/>
    <property type="match status" value="1"/>
</dbReference>
<dbReference type="PROSITE" id="PS51737">
    <property type="entry name" value="RECOMBINASE_DNA_BIND"/>
    <property type="match status" value="1"/>
</dbReference>
<dbReference type="Gene3D" id="3.90.1750.20">
    <property type="entry name" value="Putative Large Serine Recombinase, Chain B, Domain 2"/>
    <property type="match status" value="1"/>
</dbReference>
<dbReference type="SMART" id="SM00857">
    <property type="entry name" value="Resolvase"/>
    <property type="match status" value="1"/>
</dbReference>
<protein>
    <submittedName>
        <fullName evidence="9">Recombinase family protein</fullName>
    </submittedName>
</protein>
<dbReference type="PANTHER" id="PTHR30461:SF23">
    <property type="entry name" value="DNA RECOMBINASE-RELATED"/>
    <property type="match status" value="1"/>
</dbReference>
<sequence length="553" mass="63358">MLQNQAKEAGTPIRVALYCRVSTTEQELEGHSLDAQEAVMQKYCVEKGYTVQEVYVDAGISGKEMTKRHALQRLLHDAEEQQFDLVLVWKISRMGRNLKDVLEIVERLGKQQIGFLSLSEQFDTSTPSGRFMFQQMASFNEYERNIIAENVKLTMTKLAQDGHWTGNQVLGYTNARSTDGKGTLTIHEAEAAIIRMIFQQALEGKGYRSIANQMNQQGYRTKKGNSFSAVAIKDILRNPVYQGKIRYNRYENWANARRKGLSDDVFLVQGKHPAIISEADWKQVAALLDLQSKQPAWNRQGSNVLTGLLRCPQCGAPMAASNVTNTLKDGTKKRIRYYACSQFRNKGARVCSANSIRADVAEKHLRERFAAYISQPRLLQQLSERLESQHSIYLENWQRQEEQLEAKQADLERQYEQITTILIETPELADDLSPRLRQIRQEQASLRAQLQQLDAKRKQHHTKPSLTSLEALFDLLHGVMKNQEKQALKAIYQLFIARIDWNKAENTLHVELNIDQATFQHLFVQEEEEVRSIPERASSLRLLEKALPISVRI</sequence>
<dbReference type="InterPro" id="IPR025827">
    <property type="entry name" value="Zn_ribbon_recom_dom"/>
</dbReference>
<evidence type="ECO:0000259" key="8">
    <source>
        <dbReference type="PROSITE" id="PS51737"/>
    </source>
</evidence>
<dbReference type="Pfam" id="PF13408">
    <property type="entry name" value="Zn_ribbon_recom"/>
    <property type="match status" value="1"/>
</dbReference>
<dbReference type="InterPro" id="IPR006119">
    <property type="entry name" value="Resolv_N"/>
</dbReference>
<evidence type="ECO:0000256" key="2">
    <source>
        <dbReference type="ARBA" id="ARBA00023125"/>
    </source>
</evidence>
<evidence type="ECO:0000256" key="4">
    <source>
        <dbReference type="PIRSR" id="PIRSR606118-50"/>
    </source>
</evidence>
<dbReference type="PROSITE" id="PS51736">
    <property type="entry name" value="RECOMBINASES_3"/>
    <property type="match status" value="1"/>
</dbReference>
<dbReference type="GO" id="GO:0015074">
    <property type="term" value="P:DNA integration"/>
    <property type="evidence" value="ECO:0007669"/>
    <property type="project" value="UniProtKB-KW"/>
</dbReference>
<dbReference type="SUPFAM" id="SSF53041">
    <property type="entry name" value="Resolvase-like"/>
    <property type="match status" value="1"/>
</dbReference>
<dbReference type="RefSeq" id="WP_185373640.1">
    <property type="nucleotide sequence ID" value="NZ_JAAROL010000002.1"/>
</dbReference>
<keyword evidence="1" id="KW-0229">DNA integration</keyword>
<feature type="domain" description="Recombinase" evidence="8">
    <location>
        <begin position="169"/>
        <end position="294"/>
    </location>
</feature>
<dbReference type="Pfam" id="PF00239">
    <property type="entry name" value="Resolvase"/>
    <property type="match status" value="1"/>
</dbReference>
<proteinExistence type="predicted"/>
<dbReference type="Proteomes" id="UP000532866">
    <property type="component" value="Unassembled WGS sequence"/>
</dbReference>
<dbReference type="Pfam" id="PF07508">
    <property type="entry name" value="Recombinase"/>
    <property type="match status" value="1"/>
</dbReference>
<dbReference type="InterPro" id="IPR011109">
    <property type="entry name" value="DNA_bind_recombinase_dom"/>
</dbReference>
<dbReference type="CDD" id="cd00338">
    <property type="entry name" value="Ser_Recombinase"/>
    <property type="match status" value="1"/>
</dbReference>
<evidence type="ECO:0000256" key="3">
    <source>
        <dbReference type="ARBA" id="ARBA00023172"/>
    </source>
</evidence>
<dbReference type="InterPro" id="IPR036162">
    <property type="entry name" value="Resolvase-like_N_sf"/>
</dbReference>
<keyword evidence="3" id="KW-0233">DNA recombination</keyword>
<feature type="coiled-coil region" evidence="6">
    <location>
        <begin position="394"/>
        <end position="459"/>
    </location>
</feature>
<dbReference type="PANTHER" id="PTHR30461">
    <property type="entry name" value="DNA-INVERTASE FROM LAMBDOID PROPHAGE"/>
    <property type="match status" value="1"/>
</dbReference>
<dbReference type="EMBL" id="JAAROL010000002">
    <property type="protein sequence ID" value="MBC1331850.1"/>
    <property type="molecule type" value="Genomic_DNA"/>
</dbReference>
<evidence type="ECO:0000256" key="6">
    <source>
        <dbReference type="SAM" id="Coils"/>
    </source>
</evidence>
<feature type="domain" description="Resolvase/invertase-type recombinase catalytic" evidence="7">
    <location>
        <begin position="14"/>
        <end position="162"/>
    </location>
</feature>
<dbReference type="InterPro" id="IPR006118">
    <property type="entry name" value="Recombinase_CS"/>
</dbReference>
<keyword evidence="6" id="KW-0175">Coiled coil</keyword>
<dbReference type="InterPro" id="IPR050639">
    <property type="entry name" value="SSR_resolvase"/>
</dbReference>
<evidence type="ECO:0000313" key="10">
    <source>
        <dbReference type="Proteomes" id="UP000532866"/>
    </source>
</evidence>
<reference evidence="9 10" key="1">
    <citation type="submission" date="2020-03" db="EMBL/GenBank/DDBJ databases">
        <title>Soil Listeria distribution.</title>
        <authorList>
            <person name="Liao J."/>
            <person name="Wiedmann M."/>
        </authorList>
    </citation>
    <scope>NUCLEOTIDE SEQUENCE [LARGE SCALE GENOMIC DNA]</scope>
    <source>
        <strain evidence="9 10">FSL L7-1833</strain>
    </source>
</reference>
<accession>A0A7X0TPG4</accession>
<dbReference type="InterPro" id="IPR038109">
    <property type="entry name" value="DNA_bind_recomb_sf"/>
</dbReference>
<dbReference type="AlphaFoldDB" id="A0A7X0TPG4"/>
<dbReference type="GO" id="GO:0000150">
    <property type="term" value="F:DNA strand exchange activity"/>
    <property type="evidence" value="ECO:0007669"/>
    <property type="project" value="InterPro"/>
</dbReference>
<evidence type="ECO:0000313" key="9">
    <source>
        <dbReference type="EMBL" id="MBC1331850.1"/>
    </source>
</evidence>
<dbReference type="PROSITE" id="PS00397">
    <property type="entry name" value="RECOMBINASES_1"/>
    <property type="match status" value="1"/>
</dbReference>